<evidence type="ECO:0000256" key="9">
    <source>
        <dbReference type="ARBA" id="ARBA00023136"/>
    </source>
</evidence>
<dbReference type="AlphaFoldDB" id="A0AB39HR81"/>
<dbReference type="InterPro" id="IPR017871">
    <property type="entry name" value="ABC_transporter-like_CS"/>
</dbReference>
<keyword evidence="6" id="KW-0547">Nucleotide-binding</keyword>
<dbReference type="PROSITE" id="PS50893">
    <property type="entry name" value="ABC_TRANSPORTER_2"/>
    <property type="match status" value="1"/>
</dbReference>
<comment type="subcellular location">
    <subcellularLocation>
        <location evidence="1">Cell membrane</location>
        <topology evidence="1">Peripheral membrane protein</topology>
    </subcellularLocation>
</comment>
<dbReference type="InterPro" id="IPR027417">
    <property type="entry name" value="P-loop_NTPase"/>
</dbReference>
<dbReference type="GO" id="GO:0016887">
    <property type="term" value="F:ATP hydrolysis activity"/>
    <property type="evidence" value="ECO:0007669"/>
    <property type="project" value="InterPro"/>
</dbReference>
<evidence type="ECO:0000256" key="5">
    <source>
        <dbReference type="ARBA" id="ARBA00022519"/>
    </source>
</evidence>
<dbReference type="GO" id="GO:0015833">
    <property type="term" value="P:peptide transport"/>
    <property type="evidence" value="ECO:0007669"/>
    <property type="project" value="InterPro"/>
</dbReference>
<protein>
    <submittedName>
        <fullName evidence="11">ABC transporter ATP-binding protein</fullName>
    </submittedName>
</protein>
<evidence type="ECO:0000313" key="11">
    <source>
        <dbReference type="EMBL" id="XDK32511.1"/>
    </source>
</evidence>
<evidence type="ECO:0000256" key="8">
    <source>
        <dbReference type="ARBA" id="ARBA00022967"/>
    </source>
</evidence>
<dbReference type="InterPro" id="IPR003593">
    <property type="entry name" value="AAA+_ATPase"/>
</dbReference>
<dbReference type="InterPro" id="IPR003439">
    <property type="entry name" value="ABC_transporter-like_ATP-bd"/>
</dbReference>
<dbReference type="EMBL" id="CP162599">
    <property type="protein sequence ID" value="XDK32511.1"/>
    <property type="molecule type" value="Genomic_DNA"/>
</dbReference>
<dbReference type="SMART" id="SM00382">
    <property type="entry name" value="AAA"/>
    <property type="match status" value="1"/>
</dbReference>
<dbReference type="InterPro" id="IPR050388">
    <property type="entry name" value="ABC_Ni/Peptide_Import"/>
</dbReference>
<keyword evidence="7 11" id="KW-0067">ATP-binding</keyword>
<keyword evidence="9" id="KW-0472">Membrane</keyword>
<dbReference type="NCBIfam" id="TIGR01727">
    <property type="entry name" value="oligo_HPY"/>
    <property type="match status" value="1"/>
</dbReference>
<keyword evidence="8" id="KW-1278">Translocase</keyword>
<evidence type="ECO:0000256" key="4">
    <source>
        <dbReference type="ARBA" id="ARBA00022475"/>
    </source>
</evidence>
<dbReference type="PANTHER" id="PTHR43297:SF14">
    <property type="entry name" value="ATPASE AAA-TYPE CORE DOMAIN-CONTAINING PROTEIN"/>
    <property type="match status" value="1"/>
</dbReference>
<dbReference type="RefSeq" id="WP_368653199.1">
    <property type="nucleotide sequence ID" value="NZ_CP162599.1"/>
</dbReference>
<comment type="similarity">
    <text evidence="2">Belongs to the ABC transporter superfamily.</text>
</comment>
<evidence type="ECO:0000256" key="1">
    <source>
        <dbReference type="ARBA" id="ARBA00004202"/>
    </source>
</evidence>
<organism evidence="11">
    <name type="scientific">Ornithinibacillus sp. 4-3</name>
    <dbReference type="NCBI Taxonomy" id="3231488"/>
    <lineage>
        <taxon>Bacteria</taxon>
        <taxon>Bacillati</taxon>
        <taxon>Bacillota</taxon>
        <taxon>Bacilli</taxon>
        <taxon>Bacillales</taxon>
        <taxon>Bacillaceae</taxon>
        <taxon>Ornithinibacillus</taxon>
    </lineage>
</organism>
<reference evidence="11" key="1">
    <citation type="submission" date="2024-07" db="EMBL/GenBank/DDBJ databases">
        <title>Halotolerant mesophilic bacterium Ornithinibacillus sp. 4-3, sp. nov., isolated from soil.</title>
        <authorList>
            <person name="Sidarenka A.V."/>
            <person name="Guliayeva D.E."/>
            <person name="Leanovich S.I."/>
            <person name="Hileuskaya K.S."/>
            <person name="Akhremchuk A.E."/>
            <person name="Sikolenko M.A."/>
            <person name="Valentovich L.N."/>
        </authorList>
    </citation>
    <scope>NUCLEOTIDE SEQUENCE</scope>
    <source>
        <strain evidence="11">4-3</strain>
    </source>
</reference>
<evidence type="ECO:0000256" key="6">
    <source>
        <dbReference type="ARBA" id="ARBA00022741"/>
    </source>
</evidence>
<keyword evidence="4" id="KW-1003">Cell membrane</keyword>
<dbReference type="CDD" id="cd03257">
    <property type="entry name" value="ABC_NikE_OppD_transporters"/>
    <property type="match status" value="1"/>
</dbReference>
<proteinExistence type="inferred from homology"/>
<dbReference type="PANTHER" id="PTHR43297">
    <property type="entry name" value="OLIGOPEPTIDE TRANSPORT ATP-BINDING PROTEIN APPD"/>
    <property type="match status" value="1"/>
</dbReference>
<evidence type="ECO:0000256" key="7">
    <source>
        <dbReference type="ARBA" id="ARBA00022840"/>
    </source>
</evidence>
<accession>A0AB39HR81</accession>
<dbReference type="Gene3D" id="3.40.50.300">
    <property type="entry name" value="P-loop containing nucleotide triphosphate hydrolases"/>
    <property type="match status" value="1"/>
</dbReference>
<gene>
    <name evidence="11" type="ORF">AB4Y30_16120</name>
</gene>
<evidence type="ECO:0000256" key="3">
    <source>
        <dbReference type="ARBA" id="ARBA00022448"/>
    </source>
</evidence>
<feature type="domain" description="ABC transporter" evidence="10">
    <location>
        <begin position="8"/>
        <end position="257"/>
    </location>
</feature>
<dbReference type="Pfam" id="PF08352">
    <property type="entry name" value="oligo_HPY"/>
    <property type="match status" value="1"/>
</dbReference>
<dbReference type="FunFam" id="3.40.50.300:FF:000016">
    <property type="entry name" value="Oligopeptide ABC transporter ATP-binding component"/>
    <property type="match status" value="1"/>
</dbReference>
<dbReference type="InterPro" id="IPR013563">
    <property type="entry name" value="Oligopep_ABC_C"/>
</dbReference>
<keyword evidence="3" id="KW-0813">Transport</keyword>
<name>A0AB39HR81_9BACI</name>
<sequence>MIKNKPLLEIDQLNVSIKIGKETYPALEDISFHVYENQVIGIVGESGSGKSLTAQSILGILPTNTVVSGSIKLEGDELLHKDQKSWQRLRSNEISLIFQEPMTALNPLMKVGKQISEVLKKHTKGSKKEYYQKTIAIMNEVGLKRPEQVYHSYPHELSGGMRQRIVIAIALVNQPKIIIADEPTTALDVTIQAQIIKLLKDIMKKRNGAMLFISHDWGVISQVCDYVLVMYAGKIVEQGPIGDLLAAPKHAYTKGLLKAIPDFNKRGEKLYSIPLRVPALTERQKGNWPYVKVTKENAHDAAAFFPEVYKEHA</sequence>
<evidence type="ECO:0000259" key="10">
    <source>
        <dbReference type="PROSITE" id="PS50893"/>
    </source>
</evidence>
<dbReference type="PROSITE" id="PS00211">
    <property type="entry name" value="ABC_TRANSPORTER_1"/>
    <property type="match status" value="1"/>
</dbReference>
<keyword evidence="5" id="KW-0997">Cell inner membrane</keyword>
<evidence type="ECO:0000256" key="2">
    <source>
        <dbReference type="ARBA" id="ARBA00005417"/>
    </source>
</evidence>
<dbReference type="SUPFAM" id="SSF52540">
    <property type="entry name" value="P-loop containing nucleoside triphosphate hydrolases"/>
    <property type="match status" value="1"/>
</dbReference>
<dbReference type="GO" id="GO:0005886">
    <property type="term" value="C:plasma membrane"/>
    <property type="evidence" value="ECO:0007669"/>
    <property type="project" value="UniProtKB-SubCell"/>
</dbReference>
<dbReference type="Pfam" id="PF00005">
    <property type="entry name" value="ABC_tran"/>
    <property type="match status" value="1"/>
</dbReference>
<dbReference type="GO" id="GO:0005524">
    <property type="term" value="F:ATP binding"/>
    <property type="evidence" value="ECO:0007669"/>
    <property type="project" value="UniProtKB-KW"/>
</dbReference>